<feature type="domain" description="Cas12a nuclease" evidence="2">
    <location>
        <begin position="1061"/>
        <end position="1219"/>
    </location>
</feature>
<evidence type="ECO:0000313" key="6">
    <source>
        <dbReference type="Proteomes" id="UP001478133"/>
    </source>
</evidence>
<proteinExistence type="predicted"/>
<name>A0ABV1HU47_9FIRM</name>
<dbReference type="InterPro" id="IPR040882">
    <property type="entry name" value="Cas12a_NUC"/>
</dbReference>
<sequence length="1284" mass="151047">MKGLMLMPININKFSDECRKIDFFTDLYNIQKTLRFSLIPIGATADNFDFKDRLSKEKDLLDSAKRIKEYISKYLADESDKCLSQPIKLKHLDEYYELYITKDRDEQKFKSAEEKLRKELADFLKEILKRLNKKILNDYLPEYLEDDEKALEDIANLSSFSTYFNSYYDNCKNMYTDKEQSTAIPYRCINDNLPKFIDNIKAYEKVLEELKPSDLEELRNNFKGVYDTTVDDMFTLDYFNCVLSQSGIDTYNAIIGNDKVKGINEYINLHNQTAQQGHKVPNLKRLYKQIGSQKKTISFLPGKFESDNELLKAVYDFYNTGNAEKNFTALKDTITELEKIFDNLAEYNLDGVFVRNDISLTNLSQNMFNDWSVFRNLWNDRYDKVNNPEKAKDIDKYNDKRRNVYKKSESFSINQLQDLIATSLEENINSKKITDYFSCDFHRCTAEVENKYQLVKELLSTDYPENKSLKTSEKDVALIKDFLDSVKSLESFVKILTGTGKESGKDELFYGNFTKWFDQLRYIDKLYDKVRNYITEKPYSLDKIKLSFDNPQFLGGWQHSKETDYSAQLFMKDGLYYLGVMDKETKREFKTQYNAPENDSDTMVKIEYNQIPNPGRVIQNLMLVDGKIVKKNGRKNADGVNVVLEELKNQYLPENINRIRKTESYKTTSDNFNKDNLKEYLEYYIARTKEYYCKYNFVFKSADEYGSFNEFVDDVNNQAYQITKVKVSEKQLLSLVEQGKLYLFQIYNKDFSEYSKGKKNLHTMYFQMLFDDRNLENLVYKLQGGAEMFYRPASIKTDSEFQHDANVEIIKRTCEDKVKDKDNPTDDEKAKYYSKFNYEIVKNKRFTKPQFSLHLTLAMNCNQPDHYWLNNSVRELLKKSNKNNIIGIDRGERNLIYVTIINSDGVIVDQINFNIIENSYNGKKYKTDYQKKLNIREKERQEARKTWKTIETIKELKDGYISQVVHQICKLIVQYDAIVVMENLNGGFKRGRTKVEKQVYQKFETMLINKLNYYVDKGTDYKECGGLLKAYQLTNKFETFERIGKQSGIIFYVDPYLTSKIDPVTGFANLLYPKYETIPKTHNFISNIDDIRYNRSEDYFEFDVDYDKFPQGSYNYRKKWTICSYGNRIQYCKDSRNKPASRVVNITEKFKETFNNAGIDFVNDNIKEKLLLVNSKELLKSFMDTLKLTVQLRNSEINSDVDYIISPVKDRNGNFYYSENYKKSNEEVPTQPQDGDANGAYNIARKGLMIINKLKNTDDVTNNELLKISKKEWLEFAQKGDLGE</sequence>
<gene>
    <name evidence="5" type="primary">cas12a</name>
    <name evidence="5" type="ORF">ABFO16_06320</name>
</gene>
<dbReference type="Pfam" id="PF18516">
    <property type="entry name" value="RuvC_1"/>
    <property type="match status" value="1"/>
</dbReference>
<dbReference type="NCBIfam" id="TIGR04330">
    <property type="entry name" value="cas_Cpf1"/>
    <property type="match status" value="1"/>
</dbReference>
<keyword evidence="6" id="KW-1185">Reference proteome</keyword>
<comment type="caution">
    <text evidence="5">The sequence shown here is derived from an EMBL/GenBank/DDBJ whole genome shotgun (WGS) entry which is preliminary data.</text>
</comment>
<protein>
    <submittedName>
        <fullName evidence="5">Type V CRISPR-associated protein Cas12a/Cpf1</fullName>
    </submittedName>
</protein>
<evidence type="ECO:0000259" key="2">
    <source>
        <dbReference type="Pfam" id="PF18510"/>
    </source>
</evidence>
<dbReference type="InterPro" id="IPR027620">
    <property type="entry name" value="Cas12a"/>
</dbReference>
<evidence type="ECO:0000259" key="4">
    <source>
        <dbReference type="Pfam" id="PF21918"/>
    </source>
</evidence>
<evidence type="ECO:0000259" key="3">
    <source>
        <dbReference type="Pfam" id="PF18516"/>
    </source>
</evidence>
<evidence type="ECO:0000259" key="1">
    <source>
        <dbReference type="Pfam" id="PF18501"/>
    </source>
</evidence>
<dbReference type="InterPro" id="IPR040852">
    <property type="entry name" value="RuvC_1"/>
</dbReference>
<feature type="domain" description="Cas12a RuvC nuclease" evidence="3">
    <location>
        <begin position="869"/>
        <end position="1280"/>
    </location>
</feature>
<evidence type="ECO:0000313" key="5">
    <source>
        <dbReference type="EMBL" id="MEQ2565851.1"/>
    </source>
</evidence>
<feature type="domain" description="Cas12a REC2" evidence="4">
    <location>
        <begin position="306"/>
        <end position="535"/>
    </location>
</feature>
<reference evidence="5 6" key="1">
    <citation type="submission" date="2024-03" db="EMBL/GenBank/DDBJ databases">
        <title>Human intestinal bacterial collection.</title>
        <authorList>
            <person name="Pauvert C."/>
            <person name="Hitch T.C.A."/>
            <person name="Clavel T."/>
        </authorList>
    </citation>
    <scope>NUCLEOTIDE SEQUENCE [LARGE SCALE GENOMIC DNA]</scope>
    <source>
        <strain evidence="5 6">CLA-AP-H18</strain>
    </source>
</reference>
<dbReference type="EMBL" id="JBBMFI010000019">
    <property type="protein sequence ID" value="MEQ2565851.1"/>
    <property type="molecule type" value="Genomic_DNA"/>
</dbReference>
<dbReference type="Pfam" id="PF18510">
    <property type="entry name" value="NUC"/>
    <property type="match status" value="1"/>
</dbReference>
<feature type="domain" description="Cas12a REC1" evidence="1">
    <location>
        <begin position="66"/>
        <end position="290"/>
    </location>
</feature>
<dbReference type="Proteomes" id="UP001478133">
    <property type="component" value="Unassembled WGS sequence"/>
</dbReference>
<dbReference type="Pfam" id="PF21918">
    <property type="entry name" value="cas_Cpf1_2nd"/>
    <property type="match status" value="1"/>
</dbReference>
<dbReference type="InterPro" id="IPR040787">
    <property type="entry name" value="Cas12a_REC1"/>
</dbReference>
<dbReference type="Pfam" id="PF18501">
    <property type="entry name" value="REC1"/>
    <property type="match status" value="1"/>
</dbReference>
<organism evidence="5 6">
    <name type="scientific">Ruminococcoides intestinihominis</name>
    <dbReference type="NCBI Taxonomy" id="3133161"/>
    <lineage>
        <taxon>Bacteria</taxon>
        <taxon>Bacillati</taxon>
        <taxon>Bacillota</taxon>
        <taxon>Clostridia</taxon>
        <taxon>Eubacteriales</taxon>
        <taxon>Oscillospiraceae</taxon>
        <taxon>Ruminococcoides</taxon>
    </lineage>
</organism>
<dbReference type="RefSeq" id="WP_367286465.1">
    <property type="nucleotide sequence ID" value="NZ_JBBMEY010000020.1"/>
</dbReference>
<dbReference type="InterPro" id="IPR054116">
    <property type="entry name" value="Cas12a_REC2"/>
</dbReference>
<accession>A0ABV1HU47</accession>